<keyword evidence="3" id="KW-1185">Reference proteome</keyword>
<dbReference type="PANTHER" id="PTHR43798">
    <property type="entry name" value="MONOACYLGLYCEROL LIPASE"/>
    <property type="match status" value="1"/>
</dbReference>
<dbReference type="PANTHER" id="PTHR43798:SF33">
    <property type="entry name" value="HYDROLASE, PUTATIVE (AFU_ORTHOLOGUE AFUA_2G14860)-RELATED"/>
    <property type="match status" value="1"/>
</dbReference>
<dbReference type="Pfam" id="PF12697">
    <property type="entry name" value="Abhydrolase_6"/>
    <property type="match status" value="1"/>
</dbReference>
<protein>
    <submittedName>
        <fullName evidence="2">Alpha/beta hydrolase</fullName>
    </submittedName>
</protein>
<feature type="domain" description="AB hydrolase-1" evidence="1">
    <location>
        <begin position="36"/>
        <end position="257"/>
    </location>
</feature>
<dbReference type="SUPFAM" id="SSF53474">
    <property type="entry name" value="alpha/beta-Hydrolases"/>
    <property type="match status" value="1"/>
</dbReference>
<evidence type="ECO:0000313" key="3">
    <source>
        <dbReference type="Proteomes" id="UP000584642"/>
    </source>
</evidence>
<evidence type="ECO:0000313" key="2">
    <source>
        <dbReference type="EMBL" id="NYZ24064.1"/>
    </source>
</evidence>
<comment type="caution">
    <text evidence="2">The sequence shown here is derived from an EMBL/GenBank/DDBJ whole genome shotgun (WGS) entry which is preliminary data.</text>
</comment>
<accession>A0ABX2TLS2</accession>
<dbReference type="Proteomes" id="UP000584642">
    <property type="component" value="Unassembled WGS sequence"/>
</dbReference>
<name>A0ABX2TLS2_9PROT</name>
<sequence>MTGVGAHDAVEGFIEVDGAALEYRRIPATRPGLPTLVFLHEGLGCIDLWRDFPDRVAADTGCAALLYSRAGYGRSSPVRLPRPLTYHDHEALSVLPRVLDAFGLDRVVLVGHSDGGTIALIHAASDPGARLLGAVSIAAHVFNEDRAIDGIREAVAAFEAGPLRARLERLHGANTGVAFHGWHGAWLDPGFRDWTIVPRLPRIRVPLLVIQGTGDEYGTADQYETIAAESGGPVQLAVFESCGHSPHRDQPDRTAAAIADFLQALIGK</sequence>
<gene>
    <name evidence="2" type="ORF">HND93_30545</name>
</gene>
<dbReference type="Gene3D" id="3.40.50.1820">
    <property type="entry name" value="alpha/beta hydrolase"/>
    <property type="match status" value="1"/>
</dbReference>
<organism evidence="2 3">
    <name type="scientific">Azospirillum oleiclasticum</name>
    <dbReference type="NCBI Taxonomy" id="2735135"/>
    <lineage>
        <taxon>Bacteria</taxon>
        <taxon>Pseudomonadati</taxon>
        <taxon>Pseudomonadota</taxon>
        <taxon>Alphaproteobacteria</taxon>
        <taxon>Rhodospirillales</taxon>
        <taxon>Azospirillaceae</taxon>
        <taxon>Azospirillum</taxon>
    </lineage>
</organism>
<dbReference type="InterPro" id="IPR050266">
    <property type="entry name" value="AB_hydrolase_sf"/>
</dbReference>
<dbReference type="EMBL" id="JABFDB010000034">
    <property type="protein sequence ID" value="NYZ24064.1"/>
    <property type="molecule type" value="Genomic_DNA"/>
</dbReference>
<dbReference type="InterPro" id="IPR029058">
    <property type="entry name" value="AB_hydrolase_fold"/>
</dbReference>
<keyword evidence="2" id="KW-0378">Hydrolase</keyword>
<evidence type="ECO:0000259" key="1">
    <source>
        <dbReference type="Pfam" id="PF12697"/>
    </source>
</evidence>
<reference evidence="2 3" key="1">
    <citation type="submission" date="2020-05" db="EMBL/GenBank/DDBJ databases">
        <title>Azospirillum oleiclasticum sp. nov, a nitrogen-fixing and heavy crude oil-emulsifying bacterium isolated from the crude oil of Yumen Oilfield.</title>
        <authorList>
            <person name="Wu D."/>
            <person name="Cai M."/>
            <person name="Zhang X."/>
        </authorList>
    </citation>
    <scope>NUCLEOTIDE SEQUENCE [LARGE SCALE GENOMIC DNA]</scope>
    <source>
        <strain evidence="2 3">ROY-1-1-2</strain>
    </source>
</reference>
<dbReference type="InterPro" id="IPR000073">
    <property type="entry name" value="AB_hydrolase_1"/>
</dbReference>
<proteinExistence type="predicted"/>
<dbReference type="GO" id="GO:0016787">
    <property type="term" value="F:hydrolase activity"/>
    <property type="evidence" value="ECO:0007669"/>
    <property type="project" value="UniProtKB-KW"/>
</dbReference>